<keyword evidence="3 6" id="KW-0285">Flavoprotein</keyword>
<keyword evidence="5" id="KW-0560">Oxidoreductase</keyword>
<comment type="caution">
    <text evidence="9">The sequence shown here is derived from an EMBL/GenBank/DDBJ whole genome shotgun (WGS) entry which is preliminary data.</text>
</comment>
<evidence type="ECO:0000313" key="10">
    <source>
        <dbReference type="Proteomes" id="UP000233469"/>
    </source>
</evidence>
<dbReference type="SUPFAM" id="SSF52343">
    <property type="entry name" value="Ferredoxin reductase-like, C-terminal NADP-linked domain"/>
    <property type="match status" value="1"/>
</dbReference>
<accession>A0A2N1P277</accession>
<dbReference type="InterPro" id="IPR017938">
    <property type="entry name" value="Riboflavin_synthase-like_b-brl"/>
</dbReference>
<dbReference type="Pfam" id="PF00970">
    <property type="entry name" value="FAD_binding_6"/>
    <property type="match status" value="1"/>
</dbReference>
<reference evidence="9 10" key="2">
    <citation type="submission" date="2017-10" db="EMBL/GenBank/DDBJ databases">
        <title>Extensive intraspecific genome diversity in a model arbuscular mycorrhizal fungus.</title>
        <authorList>
            <person name="Chen E.C.H."/>
            <person name="Morin E."/>
            <person name="Baudet D."/>
            <person name="Noel J."/>
            <person name="Ndikumana S."/>
            <person name="Charron P."/>
            <person name="St-Onge C."/>
            <person name="Giorgi J."/>
            <person name="Grigoriev I.V."/>
            <person name="Roux C."/>
            <person name="Martin F.M."/>
            <person name="Corradi N."/>
        </authorList>
    </citation>
    <scope>NUCLEOTIDE SEQUENCE [LARGE SCALE GENOMIC DNA]</scope>
    <source>
        <strain evidence="9 10">C2</strain>
    </source>
</reference>
<dbReference type="GO" id="GO:0016491">
    <property type="term" value="F:oxidoreductase activity"/>
    <property type="evidence" value="ECO:0007669"/>
    <property type="project" value="UniProtKB-KW"/>
</dbReference>
<feature type="binding site" evidence="6">
    <location>
        <position position="123"/>
    </location>
    <ligand>
        <name>FAD</name>
        <dbReference type="ChEBI" id="CHEBI:57692"/>
    </ligand>
</feature>
<evidence type="ECO:0000256" key="5">
    <source>
        <dbReference type="ARBA" id="ARBA00023002"/>
    </source>
</evidence>
<feature type="binding site" evidence="6">
    <location>
        <position position="146"/>
    </location>
    <ligand>
        <name>FAD</name>
        <dbReference type="ChEBI" id="CHEBI:57692"/>
    </ligand>
</feature>
<feature type="binding site" evidence="6">
    <location>
        <position position="121"/>
    </location>
    <ligand>
        <name>FAD</name>
        <dbReference type="ChEBI" id="CHEBI:57692"/>
    </ligand>
</feature>
<proteinExistence type="inferred from homology"/>
<dbReference type="Gene3D" id="2.40.30.10">
    <property type="entry name" value="Translation factors"/>
    <property type="match status" value="1"/>
</dbReference>
<dbReference type="InterPro" id="IPR008333">
    <property type="entry name" value="Cbr1-like_FAD-bd_dom"/>
</dbReference>
<feature type="binding site" evidence="6">
    <location>
        <position position="147"/>
    </location>
    <ligand>
        <name>FAD</name>
        <dbReference type="ChEBI" id="CHEBI:57692"/>
    </ligand>
</feature>
<keyword evidence="4 6" id="KW-0274">FAD</keyword>
<dbReference type="InterPro" id="IPR001433">
    <property type="entry name" value="OxRdtase_FAD/NAD-bd"/>
</dbReference>
<evidence type="ECO:0000256" key="3">
    <source>
        <dbReference type="ARBA" id="ARBA00022630"/>
    </source>
</evidence>
<reference evidence="9 10" key="1">
    <citation type="submission" date="2016-04" db="EMBL/GenBank/DDBJ databases">
        <title>Genome analyses suggest a sexual origin of heterokaryosis in a supposedly ancient asexual fungus.</title>
        <authorList>
            <person name="Ropars J."/>
            <person name="Sedzielewska K."/>
            <person name="Noel J."/>
            <person name="Charron P."/>
            <person name="Farinelli L."/>
            <person name="Marton T."/>
            <person name="Kruger M."/>
            <person name="Pelin A."/>
            <person name="Brachmann A."/>
            <person name="Corradi N."/>
        </authorList>
    </citation>
    <scope>NUCLEOTIDE SEQUENCE [LARGE SCALE GENOMIC DNA]</scope>
    <source>
        <strain evidence="9 10">C2</strain>
    </source>
</reference>
<evidence type="ECO:0000256" key="2">
    <source>
        <dbReference type="ARBA" id="ARBA00006105"/>
    </source>
</evidence>
<dbReference type="InterPro" id="IPR017927">
    <property type="entry name" value="FAD-bd_FR_type"/>
</dbReference>
<dbReference type="InterPro" id="IPR039261">
    <property type="entry name" value="FNR_nucleotide-bd"/>
</dbReference>
<dbReference type="InterPro" id="IPR001834">
    <property type="entry name" value="CBR-like"/>
</dbReference>
<dbReference type="Pfam" id="PF00175">
    <property type="entry name" value="NAD_binding_1"/>
    <property type="match status" value="1"/>
</dbReference>
<evidence type="ECO:0000256" key="4">
    <source>
        <dbReference type="ARBA" id="ARBA00022827"/>
    </source>
</evidence>
<dbReference type="PROSITE" id="PS51384">
    <property type="entry name" value="FAD_FR"/>
    <property type="match status" value="1"/>
</dbReference>
<gene>
    <name evidence="9" type="ORF">RhiirC2_198994</name>
</gene>
<feature type="binding site" evidence="6">
    <location>
        <position position="122"/>
    </location>
    <ligand>
        <name>FAD</name>
        <dbReference type="ChEBI" id="CHEBI:57692"/>
    </ligand>
</feature>
<dbReference type="PANTHER" id="PTHR19370">
    <property type="entry name" value="NADH-CYTOCHROME B5 REDUCTASE"/>
    <property type="match status" value="1"/>
</dbReference>
<dbReference type="SUPFAM" id="SSF63380">
    <property type="entry name" value="Riboflavin synthase domain-like"/>
    <property type="match status" value="1"/>
</dbReference>
<protein>
    <recommendedName>
        <fullName evidence="8">FAD-binding FR-type domain-containing protein</fullName>
    </recommendedName>
</protein>
<evidence type="ECO:0000313" key="9">
    <source>
        <dbReference type="EMBL" id="PKK80183.1"/>
    </source>
</evidence>
<evidence type="ECO:0000256" key="1">
    <source>
        <dbReference type="ARBA" id="ARBA00001974"/>
    </source>
</evidence>
<evidence type="ECO:0000259" key="8">
    <source>
        <dbReference type="PROSITE" id="PS51384"/>
    </source>
</evidence>
<evidence type="ECO:0000256" key="7">
    <source>
        <dbReference type="SAM" id="MobiDB-lite"/>
    </source>
</evidence>
<feature type="binding site" evidence="6">
    <location>
        <position position="137"/>
    </location>
    <ligand>
        <name>FAD</name>
        <dbReference type="ChEBI" id="CHEBI:57692"/>
    </ligand>
</feature>
<comment type="similarity">
    <text evidence="2">Belongs to the flavoprotein pyridine nucleotide cytochrome reductase family.</text>
</comment>
<feature type="binding site" evidence="6">
    <location>
        <position position="139"/>
    </location>
    <ligand>
        <name>FAD</name>
        <dbReference type="ChEBI" id="CHEBI:57692"/>
    </ligand>
</feature>
<dbReference type="AlphaFoldDB" id="A0A2N1P277"/>
<feature type="domain" description="FAD-binding FR-type" evidence="8">
    <location>
        <begin position="63"/>
        <end position="171"/>
    </location>
</feature>
<organism evidence="9 10">
    <name type="scientific">Rhizophagus irregularis</name>
    <dbReference type="NCBI Taxonomy" id="588596"/>
    <lineage>
        <taxon>Eukaryota</taxon>
        <taxon>Fungi</taxon>
        <taxon>Fungi incertae sedis</taxon>
        <taxon>Mucoromycota</taxon>
        <taxon>Glomeromycotina</taxon>
        <taxon>Glomeromycetes</taxon>
        <taxon>Glomerales</taxon>
        <taxon>Glomeraceae</taxon>
        <taxon>Rhizophagus</taxon>
    </lineage>
</organism>
<name>A0A2N1P277_9GLOM</name>
<dbReference type="Proteomes" id="UP000233469">
    <property type="component" value="Unassembled WGS sequence"/>
</dbReference>
<feature type="region of interest" description="Disordered" evidence="7">
    <location>
        <begin position="178"/>
        <end position="198"/>
    </location>
</feature>
<dbReference type="Gene3D" id="3.40.50.80">
    <property type="entry name" value="Nucleotide-binding domain of ferredoxin-NADP reductase (FNR) module"/>
    <property type="match status" value="1"/>
</dbReference>
<feature type="binding site" evidence="6">
    <location>
        <position position="235"/>
    </location>
    <ligand>
        <name>FAD</name>
        <dbReference type="ChEBI" id="CHEBI:57692"/>
    </ligand>
</feature>
<evidence type="ECO:0000256" key="6">
    <source>
        <dbReference type="PIRSR" id="PIRSR601834-1"/>
    </source>
</evidence>
<sequence length="314" mass="35748">MHRHSKFATSKIATMVVARIIDPVEESGSIRSPSVSSPKQQKLNTMNINNDLNESQQPLPYPNIFRRYILSNIETVSRSDAERPVKKFTFQVIHPKDRLPKFLPGDYIEIMSEANNHIVIRPYTPLQGPSENSFCILVKIYKDGAMSQHLNKQLRNFEIKVRGPFDIADRMVQVSSPSLKPASIHSRPSSPPLPSPNTGNDKFSAIYSDKIKQRSQYGNLCWDHLFMVCGGTGITPMLQLIQYHMDKATSGSKFNLYLLNANDTIADLIQPQYLDYLCTVLNLIGFIKIILYLHRQFHQDYLIMVAQVEAIQIV</sequence>
<comment type="cofactor">
    <cofactor evidence="1 6">
        <name>FAD</name>
        <dbReference type="ChEBI" id="CHEBI:57692"/>
    </cofactor>
</comment>
<dbReference type="EMBL" id="LLXL01000021">
    <property type="protein sequence ID" value="PKK80183.1"/>
    <property type="molecule type" value="Genomic_DNA"/>
</dbReference>